<dbReference type="EMBL" id="PSQE01000004">
    <property type="protein sequence ID" value="RHN61250.1"/>
    <property type="molecule type" value="Genomic_DNA"/>
</dbReference>
<protein>
    <submittedName>
        <fullName evidence="3 4">Lipid transfer protein</fullName>
    </submittedName>
</protein>
<dbReference type="SUPFAM" id="SSF47699">
    <property type="entry name" value="Bifunctional inhibitor/lipid-transfer protein/seed storage 2S albumin"/>
    <property type="match status" value="1"/>
</dbReference>
<name>A0A072UM11_MEDTR</name>
<dbReference type="OrthoDB" id="643149at2759"/>
<evidence type="ECO:0000256" key="1">
    <source>
        <dbReference type="SAM" id="SignalP"/>
    </source>
</evidence>
<reference evidence="5" key="3">
    <citation type="submission" date="2015-04" db="UniProtKB">
        <authorList>
            <consortium name="EnsemblPlants"/>
        </authorList>
    </citation>
    <scope>IDENTIFICATION</scope>
    <source>
        <strain evidence="5">cv. Jemalong A17</strain>
    </source>
</reference>
<dbReference type="EMBL" id="CM001220">
    <property type="protein sequence ID" value="KEH30406.1"/>
    <property type="molecule type" value="Genomic_DNA"/>
</dbReference>
<dbReference type="KEGG" id="mtr:25492721"/>
<dbReference type="EnsemblPlants" id="KEH30406">
    <property type="protein sequence ID" value="KEH30406"/>
    <property type="gene ID" value="MTR_4g069200"/>
</dbReference>
<dbReference type="InterPro" id="IPR044741">
    <property type="entry name" value="NsLTP-like"/>
</dbReference>
<reference evidence="3 6" key="2">
    <citation type="journal article" date="2014" name="BMC Genomics">
        <title>An improved genome release (version Mt4.0) for the model legume Medicago truncatula.</title>
        <authorList>
            <person name="Tang H."/>
            <person name="Krishnakumar V."/>
            <person name="Bidwell S."/>
            <person name="Rosen B."/>
            <person name="Chan A."/>
            <person name="Zhou S."/>
            <person name="Gentzbittel L."/>
            <person name="Childs K.L."/>
            <person name="Yandell M."/>
            <person name="Gundlach H."/>
            <person name="Mayer K.F."/>
            <person name="Schwartz D.C."/>
            <person name="Town C.D."/>
        </authorList>
    </citation>
    <scope>GENOME REANNOTATION</scope>
    <source>
        <strain evidence="3">A17</strain>
        <strain evidence="5 6">cv. Jemalong A17</strain>
    </source>
</reference>
<dbReference type="Proteomes" id="UP000265566">
    <property type="component" value="Chromosome 4"/>
</dbReference>
<proteinExistence type="predicted"/>
<accession>A0A072UM11</accession>
<dbReference type="STRING" id="3880.A0A072UM11"/>
<evidence type="ECO:0000313" key="3">
    <source>
        <dbReference type="EMBL" id="KEH30406.1"/>
    </source>
</evidence>
<dbReference type="Pfam" id="PF14368">
    <property type="entry name" value="LTP_2"/>
    <property type="match status" value="1"/>
</dbReference>
<dbReference type="GO" id="GO:0005504">
    <property type="term" value="F:fatty acid binding"/>
    <property type="evidence" value="ECO:0007669"/>
    <property type="project" value="InterPro"/>
</dbReference>
<dbReference type="InterPro" id="IPR039265">
    <property type="entry name" value="DIR1-like"/>
</dbReference>
<dbReference type="InterPro" id="IPR036312">
    <property type="entry name" value="Bifun_inhib/LTP/seed_sf"/>
</dbReference>
<feature type="chain" id="PRO_5014499772" evidence="1">
    <location>
        <begin position="25"/>
        <end position="104"/>
    </location>
</feature>
<dbReference type="AlphaFoldDB" id="A0A072UM11"/>
<evidence type="ECO:0000313" key="5">
    <source>
        <dbReference type="EnsemblPlants" id="KEH30406"/>
    </source>
</evidence>
<reference evidence="4" key="4">
    <citation type="journal article" date="2018" name="Nat. Plants">
        <title>Whole-genome landscape of Medicago truncatula symbiotic genes.</title>
        <authorList>
            <person name="Pecrix Y."/>
            <person name="Gamas P."/>
            <person name="Carrere S."/>
        </authorList>
    </citation>
    <scope>NUCLEOTIDE SEQUENCE</scope>
    <source>
        <tissue evidence="4">Leaves</tissue>
    </source>
</reference>
<dbReference type="CDD" id="cd04660">
    <property type="entry name" value="nsLTP_like"/>
    <property type="match status" value="1"/>
</dbReference>
<dbReference type="GO" id="GO:0009627">
    <property type="term" value="P:systemic acquired resistance"/>
    <property type="evidence" value="ECO:0007669"/>
    <property type="project" value="InterPro"/>
</dbReference>
<reference evidence="3 6" key="1">
    <citation type="journal article" date="2011" name="Nature">
        <title>The Medicago genome provides insight into the evolution of rhizobial symbioses.</title>
        <authorList>
            <person name="Young N.D."/>
            <person name="Debelle F."/>
            <person name="Oldroyd G.E."/>
            <person name="Geurts R."/>
            <person name="Cannon S.B."/>
            <person name="Udvardi M.K."/>
            <person name="Benedito V.A."/>
            <person name="Mayer K.F."/>
            <person name="Gouzy J."/>
            <person name="Schoof H."/>
            <person name="Van de Peer Y."/>
            <person name="Proost S."/>
            <person name="Cook D.R."/>
            <person name="Meyers B.C."/>
            <person name="Spannagl M."/>
            <person name="Cheung F."/>
            <person name="De Mita S."/>
            <person name="Krishnakumar V."/>
            <person name="Gundlach H."/>
            <person name="Zhou S."/>
            <person name="Mudge J."/>
            <person name="Bharti A.K."/>
            <person name="Murray J.D."/>
            <person name="Naoumkina M.A."/>
            <person name="Rosen B."/>
            <person name="Silverstein K.A."/>
            <person name="Tang H."/>
            <person name="Rombauts S."/>
            <person name="Zhao P.X."/>
            <person name="Zhou P."/>
            <person name="Barbe V."/>
            <person name="Bardou P."/>
            <person name="Bechner M."/>
            <person name="Bellec A."/>
            <person name="Berger A."/>
            <person name="Berges H."/>
            <person name="Bidwell S."/>
            <person name="Bisseling T."/>
            <person name="Choisne N."/>
            <person name="Couloux A."/>
            <person name="Denny R."/>
            <person name="Deshpande S."/>
            <person name="Dai X."/>
            <person name="Doyle J.J."/>
            <person name="Dudez A.M."/>
            <person name="Farmer A.D."/>
            <person name="Fouteau S."/>
            <person name="Franken C."/>
            <person name="Gibelin C."/>
            <person name="Gish J."/>
            <person name="Goldstein S."/>
            <person name="Gonzalez A.J."/>
            <person name="Green P.J."/>
            <person name="Hallab A."/>
            <person name="Hartog M."/>
            <person name="Hua A."/>
            <person name="Humphray S.J."/>
            <person name="Jeong D.H."/>
            <person name="Jing Y."/>
            <person name="Jocker A."/>
            <person name="Kenton S.M."/>
            <person name="Kim D.J."/>
            <person name="Klee K."/>
            <person name="Lai H."/>
            <person name="Lang C."/>
            <person name="Lin S."/>
            <person name="Macmil S.L."/>
            <person name="Magdelenat G."/>
            <person name="Matthews L."/>
            <person name="McCorrison J."/>
            <person name="Monaghan E.L."/>
            <person name="Mun J.H."/>
            <person name="Najar F.Z."/>
            <person name="Nicholson C."/>
            <person name="Noirot C."/>
            <person name="O'Bleness M."/>
            <person name="Paule C.R."/>
            <person name="Poulain J."/>
            <person name="Prion F."/>
            <person name="Qin B."/>
            <person name="Qu C."/>
            <person name="Retzel E.F."/>
            <person name="Riddle C."/>
            <person name="Sallet E."/>
            <person name="Samain S."/>
            <person name="Samson N."/>
            <person name="Sanders I."/>
            <person name="Saurat O."/>
            <person name="Scarpelli C."/>
            <person name="Schiex T."/>
            <person name="Segurens B."/>
            <person name="Severin A.J."/>
            <person name="Sherrier D.J."/>
            <person name="Shi R."/>
            <person name="Sims S."/>
            <person name="Singer S.R."/>
            <person name="Sinharoy S."/>
            <person name="Sterck L."/>
            <person name="Viollet A."/>
            <person name="Wang B.B."/>
            <person name="Wang K."/>
            <person name="Wang M."/>
            <person name="Wang X."/>
            <person name="Warfsmann J."/>
            <person name="Weissenbach J."/>
            <person name="White D.D."/>
            <person name="White J.D."/>
            <person name="Wiley G.B."/>
            <person name="Wincker P."/>
            <person name="Xing Y."/>
            <person name="Yang L."/>
            <person name="Yao Z."/>
            <person name="Ying F."/>
            <person name="Zhai J."/>
            <person name="Zhou L."/>
            <person name="Zuber A."/>
            <person name="Denarie J."/>
            <person name="Dixon R.A."/>
            <person name="May G.D."/>
            <person name="Schwartz D.C."/>
            <person name="Rogers J."/>
            <person name="Quetier F."/>
            <person name="Town C.D."/>
            <person name="Roe B.A."/>
        </authorList>
    </citation>
    <scope>NUCLEOTIDE SEQUENCE [LARGE SCALE GENOMIC DNA]</scope>
    <source>
        <strain evidence="3">A17</strain>
        <strain evidence="5 6">cv. Jemalong A17</strain>
    </source>
</reference>
<feature type="domain" description="Bifunctional inhibitor/plant lipid transfer protein/seed storage helical" evidence="2">
    <location>
        <begin position="12"/>
        <end position="102"/>
    </location>
</feature>
<evidence type="ECO:0000313" key="4">
    <source>
        <dbReference type="EMBL" id="RHN61250.1"/>
    </source>
</evidence>
<dbReference type="HOGENOM" id="CLU_145659_1_0_1"/>
<dbReference type="InterPro" id="IPR016140">
    <property type="entry name" value="Bifunc_inhib/LTP/seed_store"/>
</dbReference>
<dbReference type="Gene3D" id="1.10.110.10">
    <property type="entry name" value="Plant lipid-transfer and hydrophobic proteins"/>
    <property type="match status" value="1"/>
</dbReference>
<evidence type="ECO:0000259" key="2">
    <source>
        <dbReference type="Pfam" id="PF14368"/>
    </source>
</evidence>
<feature type="signal peptide" evidence="1">
    <location>
        <begin position="1"/>
        <end position="24"/>
    </location>
</feature>
<dbReference type="Proteomes" id="UP000002051">
    <property type="component" value="Chromosome 4"/>
</dbReference>
<dbReference type="Gramene" id="rna23691">
    <property type="protein sequence ID" value="RHN61250.1"/>
    <property type="gene ID" value="gene23691"/>
</dbReference>
<dbReference type="PANTHER" id="PTHR33122:SF36">
    <property type="entry name" value="LIPID TRANSFER PROTEIN"/>
    <property type="match status" value="1"/>
</dbReference>
<dbReference type="PANTHER" id="PTHR33122">
    <property type="entry name" value="LIPID BINDING PROTEIN-RELATED"/>
    <property type="match status" value="1"/>
</dbReference>
<evidence type="ECO:0000313" key="6">
    <source>
        <dbReference type="Proteomes" id="UP000002051"/>
    </source>
</evidence>
<keyword evidence="6" id="KW-1185">Reference proteome</keyword>
<organism evidence="3 6">
    <name type="scientific">Medicago truncatula</name>
    <name type="common">Barrel medic</name>
    <name type="synonym">Medicago tribuloides</name>
    <dbReference type="NCBI Taxonomy" id="3880"/>
    <lineage>
        <taxon>Eukaryota</taxon>
        <taxon>Viridiplantae</taxon>
        <taxon>Streptophyta</taxon>
        <taxon>Embryophyta</taxon>
        <taxon>Tracheophyta</taxon>
        <taxon>Spermatophyta</taxon>
        <taxon>Magnoliopsida</taxon>
        <taxon>eudicotyledons</taxon>
        <taxon>Gunneridae</taxon>
        <taxon>Pentapetalae</taxon>
        <taxon>rosids</taxon>
        <taxon>fabids</taxon>
        <taxon>Fabales</taxon>
        <taxon>Fabaceae</taxon>
        <taxon>Papilionoideae</taxon>
        <taxon>50 kb inversion clade</taxon>
        <taxon>NPAAA clade</taxon>
        <taxon>Hologalegina</taxon>
        <taxon>IRL clade</taxon>
        <taxon>Trifolieae</taxon>
        <taxon>Medicago</taxon>
    </lineage>
</organism>
<keyword evidence="1" id="KW-0732">Signal</keyword>
<gene>
    <name evidence="5" type="primary">25492721</name>
    <name evidence="3" type="ordered locus">MTR_4g069200</name>
    <name evidence="4" type="ORF">MtrunA17_Chr4g0034561</name>
</gene>
<sequence>MDSYKKVMIMVMLLAIGNAKFSTSITICNLTREERETCEPYVSGENSVDATRKTFKACCSVMAKADLECFCRYKNSILLSYYGIDPKLALELPVKCKLRKSFKC</sequence>